<dbReference type="OrthoDB" id="6344460at2759"/>
<comment type="caution">
    <text evidence="2">The sequence shown here is derived from an EMBL/GenBank/DDBJ whole genome shotgun (WGS) entry which is preliminary data.</text>
</comment>
<evidence type="ECO:0000313" key="2">
    <source>
        <dbReference type="EMBL" id="KAF6212675.1"/>
    </source>
</evidence>
<accession>A0A8S9XYJ4</accession>
<dbReference type="AlphaFoldDB" id="A0A8S9XYJ4"/>
<proteinExistence type="predicted"/>
<reference evidence="2" key="1">
    <citation type="journal article" date="2021" name="Mol. Ecol. Resour.">
        <title>Apolygus lucorum genome provides insights into omnivorousness and mesophyll feeding.</title>
        <authorList>
            <person name="Liu Y."/>
            <person name="Liu H."/>
            <person name="Wang H."/>
            <person name="Huang T."/>
            <person name="Liu B."/>
            <person name="Yang B."/>
            <person name="Yin L."/>
            <person name="Li B."/>
            <person name="Zhang Y."/>
            <person name="Zhang S."/>
            <person name="Jiang F."/>
            <person name="Zhang X."/>
            <person name="Ren Y."/>
            <person name="Wang B."/>
            <person name="Wang S."/>
            <person name="Lu Y."/>
            <person name="Wu K."/>
            <person name="Fan W."/>
            <person name="Wang G."/>
        </authorList>
    </citation>
    <scope>NUCLEOTIDE SEQUENCE</scope>
    <source>
        <strain evidence="2">12Hb</strain>
    </source>
</reference>
<dbReference type="Proteomes" id="UP000466442">
    <property type="component" value="Unassembled WGS sequence"/>
</dbReference>
<feature type="non-terminal residue" evidence="2">
    <location>
        <position position="1"/>
    </location>
</feature>
<evidence type="ECO:0000256" key="1">
    <source>
        <dbReference type="SAM" id="MobiDB-lite"/>
    </source>
</evidence>
<organism evidence="2 3">
    <name type="scientific">Apolygus lucorum</name>
    <name type="common">Small green plant bug</name>
    <name type="synonym">Lygocoris lucorum</name>
    <dbReference type="NCBI Taxonomy" id="248454"/>
    <lineage>
        <taxon>Eukaryota</taxon>
        <taxon>Metazoa</taxon>
        <taxon>Ecdysozoa</taxon>
        <taxon>Arthropoda</taxon>
        <taxon>Hexapoda</taxon>
        <taxon>Insecta</taxon>
        <taxon>Pterygota</taxon>
        <taxon>Neoptera</taxon>
        <taxon>Paraneoptera</taxon>
        <taxon>Hemiptera</taxon>
        <taxon>Heteroptera</taxon>
        <taxon>Panheteroptera</taxon>
        <taxon>Cimicomorpha</taxon>
        <taxon>Miridae</taxon>
        <taxon>Mirini</taxon>
        <taxon>Apolygus</taxon>
    </lineage>
</organism>
<gene>
    <name evidence="2" type="ORF">GE061_013201</name>
</gene>
<feature type="region of interest" description="Disordered" evidence="1">
    <location>
        <begin position="31"/>
        <end position="59"/>
    </location>
</feature>
<name>A0A8S9XYJ4_APOLU</name>
<protein>
    <submittedName>
        <fullName evidence="2">Uncharacterized protein</fullName>
    </submittedName>
</protein>
<evidence type="ECO:0000313" key="3">
    <source>
        <dbReference type="Proteomes" id="UP000466442"/>
    </source>
</evidence>
<sequence>GVFPAETASNSVLNNLENISSEIKEIRSQLSKQHVGGAVSDDGYPRPPVKSVKSHRRLPSNKAEIEARIQGLRDWLEKPPSSNIDWNQLTL</sequence>
<dbReference type="EMBL" id="WIXP02000004">
    <property type="protein sequence ID" value="KAF6212675.1"/>
    <property type="molecule type" value="Genomic_DNA"/>
</dbReference>
<keyword evidence="3" id="KW-1185">Reference proteome</keyword>